<dbReference type="GO" id="GO:0005524">
    <property type="term" value="F:ATP binding"/>
    <property type="evidence" value="ECO:0007669"/>
    <property type="project" value="UniProtKB-KW"/>
</dbReference>
<dbReference type="InterPro" id="IPR039248">
    <property type="entry name" value="Ptase_RsbX"/>
</dbReference>
<evidence type="ECO:0000259" key="1">
    <source>
        <dbReference type="SMART" id="SM00331"/>
    </source>
</evidence>
<dbReference type="PANTHER" id="PTHR35801:SF1">
    <property type="entry name" value="PHOSPHOSERINE PHOSPHATASE RSBX"/>
    <property type="match status" value="1"/>
</dbReference>
<dbReference type="InterPro" id="IPR003594">
    <property type="entry name" value="HATPase_dom"/>
</dbReference>
<dbReference type="Pfam" id="PF13581">
    <property type="entry name" value="HATPase_c_2"/>
    <property type="match status" value="1"/>
</dbReference>
<dbReference type="InterPro" id="IPR036890">
    <property type="entry name" value="HATPase_C_sf"/>
</dbReference>
<dbReference type="InterPro" id="IPR036457">
    <property type="entry name" value="PPM-type-like_dom_sf"/>
</dbReference>
<organism evidence="2 3">
    <name type="scientific">Noviherbaspirillum album</name>
    <dbReference type="NCBI Taxonomy" id="3080276"/>
    <lineage>
        <taxon>Bacteria</taxon>
        <taxon>Pseudomonadati</taxon>
        <taxon>Pseudomonadota</taxon>
        <taxon>Betaproteobacteria</taxon>
        <taxon>Burkholderiales</taxon>
        <taxon>Oxalobacteraceae</taxon>
        <taxon>Noviherbaspirillum</taxon>
    </lineage>
</organism>
<dbReference type="InterPro" id="IPR001932">
    <property type="entry name" value="PPM-type_phosphatase-like_dom"/>
</dbReference>
<dbReference type="RefSeq" id="WP_326509358.1">
    <property type="nucleotide sequence ID" value="NZ_JAWIIV010000034.1"/>
</dbReference>
<protein>
    <submittedName>
        <fullName evidence="2">ATP-binding SpoIIE family protein phosphatase</fullName>
    </submittedName>
</protein>
<keyword evidence="2" id="KW-0067">ATP-binding</keyword>
<evidence type="ECO:0000313" key="3">
    <source>
        <dbReference type="Proteomes" id="UP001352263"/>
    </source>
</evidence>
<dbReference type="Pfam" id="PF07228">
    <property type="entry name" value="SpoIIE"/>
    <property type="match status" value="1"/>
</dbReference>
<proteinExistence type="predicted"/>
<dbReference type="SUPFAM" id="SSF81606">
    <property type="entry name" value="PP2C-like"/>
    <property type="match status" value="1"/>
</dbReference>
<evidence type="ECO:0000313" key="2">
    <source>
        <dbReference type="EMBL" id="MEC4722692.1"/>
    </source>
</evidence>
<dbReference type="Proteomes" id="UP001352263">
    <property type="component" value="Unassembled WGS sequence"/>
</dbReference>
<keyword evidence="2" id="KW-0547">Nucleotide-binding</keyword>
<dbReference type="PANTHER" id="PTHR35801">
    <property type="entry name" value="PHOSPHOSERINE PHOSPHATASE RSBX"/>
    <property type="match status" value="1"/>
</dbReference>
<dbReference type="EMBL" id="JAWIIV010000034">
    <property type="protein sequence ID" value="MEC4722692.1"/>
    <property type="molecule type" value="Genomic_DNA"/>
</dbReference>
<feature type="domain" description="PPM-type phosphatase" evidence="1">
    <location>
        <begin position="146"/>
        <end position="338"/>
    </location>
</feature>
<sequence length="341" mass="36312">MEGILNNSRRQAVYQVGELGEISAARRAGVDLARQLGFDETRSGKLALIITEAATNIVKHAGRGEIIVRTISHESAYGVEVLAIDSGPGITNLTESMRDGTSTTGTYGVGLGAINRLADAFDLHSVSGRGSVLWAQLWARADMQLSTQWDIGAVCLPIASEEACGDDWAAISKPNSITILVADGLGHGPDAARASQAAVDVLLQKADVCPAVVIREAHSALAGTRGAAVAVVQIEGSLEQLRFSGIGNVEACIIDGDVSQHMMAHNGIVGSNLRKVQEFTVPWMTDSMLVMHSDGLGTRWNLDSYPGLCACHPAVIAATLYRDFVRRRDDVTVLVIRRSRM</sequence>
<dbReference type="Gene3D" id="3.30.565.10">
    <property type="entry name" value="Histidine kinase-like ATPase, C-terminal domain"/>
    <property type="match status" value="1"/>
</dbReference>
<accession>A0ABU6JGB0</accession>
<dbReference type="CDD" id="cd16934">
    <property type="entry name" value="HATPase_RsbT-like"/>
    <property type="match status" value="1"/>
</dbReference>
<reference evidence="2 3" key="1">
    <citation type="submission" date="2023-10" db="EMBL/GenBank/DDBJ databases">
        <title>Noviherbaspirillum sp. CPCC 100848 genome assembly.</title>
        <authorList>
            <person name="Li X.Y."/>
            <person name="Fang X.M."/>
        </authorList>
    </citation>
    <scope>NUCLEOTIDE SEQUENCE [LARGE SCALE GENOMIC DNA]</scope>
    <source>
        <strain evidence="2 3">CPCC 100848</strain>
    </source>
</reference>
<name>A0ABU6JGB0_9BURK</name>
<dbReference type="Gene3D" id="3.60.40.10">
    <property type="entry name" value="PPM-type phosphatase domain"/>
    <property type="match status" value="1"/>
</dbReference>
<dbReference type="SMART" id="SM00331">
    <property type="entry name" value="PP2C_SIG"/>
    <property type="match status" value="1"/>
</dbReference>
<comment type="caution">
    <text evidence="2">The sequence shown here is derived from an EMBL/GenBank/DDBJ whole genome shotgun (WGS) entry which is preliminary data.</text>
</comment>
<keyword evidence="3" id="KW-1185">Reference proteome</keyword>
<gene>
    <name evidence="2" type="ORF">RY831_26350</name>
</gene>
<dbReference type="SUPFAM" id="SSF55874">
    <property type="entry name" value="ATPase domain of HSP90 chaperone/DNA topoisomerase II/histidine kinase"/>
    <property type="match status" value="1"/>
</dbReference>